<organism evidence="2 3">
    <name type="scientific">Christiangramia sabulilitoris</name>
    <dbReference type="NCBI Taxonomy" id="2583991"/>
    <lineage>
        <taxon>Bacteria</taxon>
        <taxon>Pseudomonadati</taxon>
        <taxon>Bacteroidota</taxon>
        <taxon>Flavobacteriia</taxon>
        <taxon>Flavobacteriales</taxon>
        <taxon>Flavobacteriaceae</taxon>
        <taxon>Christiangramia</taxon>
    </lineage>
</organism>
<proteinExistence type="predicted"/>
<protein>
    <submittedName>
        <fullName evidence="2">DsrE family protein</fullName>
    </submittedName>
</protein>
<sequence length="184" mass="20675">MESNPEMNKLFLLLLIIFSNTSHAQQPQQGKIIPEYGKTYKVESPGFETDTTSLMKVVFDVGRSFDQSAPNKLIQTAARYLNMHGQAGLKPENMKVALVLHGKAVQDVLKNQAYLERFPEAELNLNLPLIKALKEKGVRIILCGQSAAFYNIDRKNASEDVQFALSAMTALVQLQNDNYRLINF</sequence>
<dbReference type="EMBL" id="VHSF01000002">
    <property type="protein sequence ID" value="TRO65359.1"/>
    <property type="molecule type" value="Genomic_DNA"/>
</dbReference>
<dbReference type="InterPro" id="IPR003787">
    <property type="entry name" value="Sulphur_relay_DsrE/F-like"/>
</dbReference>
<evidence type="ECO:0000313" key="3">
    <source>
        <dbReference type="Proteomes" id="UP000315131"/>
    </source>
</evidence>
<evidence type="ECO:0000256" key="1">
    <source>
        <dbReference type="SAM" id="SignalP"/>
    </source>
</evidence>
<comment type="caution">
    <text evidence="2">The sequence shown here is derived from an EMBL/GenBank/DDBJ whole genome shotgun (WGS) entry which is preliminary data.</text>
</comment>
<reference evidence="2 3" key="1">
    <citation type="submission" date="2019-06" db="EMBL/GenBank/DDBJ databases">
        <title>Gramella sabulilitoris sp. nov., isolated from a marine sand.</title>
        <authorList>
            <person name="Yoon J.-H."/>
        </authorList>
    </citation>
    <scope>NUCLEOTIDE SEQUENCE [LARGE SCALE GENOMIC DNA]</scope>
    <source>
        <strain evidence="2 3">HSMS-1</strain>
    </source>
</reference>
<dbReference type="InterPro" id="IPR027396">
    <property type="entry name" value="DsrEFH-like"/>
</dbReference>
<gene>
    <name evidence="2" type="ORF">FGM01_08095</name>
</gene>
<dbReference type="SUPFAM" id="SSF75169">
    <property type="entry name" value="DsrEFH-like"/>
    <property type="match status" value="1"/>
</dbReference>
<dbReference type="Gene3D" id="3.40.1260.10">
    <property type="entry name" value="DsrEFH-like"/>
    <property type="match status" value="1"/>
</dbReference>
<dbReference type="Pfam" id="PF02635">
    <property type="entry name" value="DsrE"/>
    <property type="match status" value="1"/>
</dbReference>
<accession>A0A550I330</accession>
<dbReference type="OrthoDB" id="7206705at2"/>
<evidence type="ECO:0000313" key="2">
    <source>
        <dbReference type="EMBL" id="TRO65359.1"/>
    </source>
</evidence>
<feature type="chain" id="PRO_5022128870" evidence="1">
    <location>
        <begin position="25"/>
        <end position="184"/>
    </location>
</feature>
<dbReference type="AlphaFoldDB" id="A0A550I330"/>
<dbReference type="Proteomes" id="UP000315131">
    <property type="component" value="Unassembled WGS sequence"/>
</dbReference>
<keyword evidence="3" id="KW-1185">Reference proteome</keyword>
<dbReference type="PANTHER" id="PTHR37691">
    <property type="entry name" value="BLR3518 PROTEIN"/>
    <property type="match status" value="1"/>
</dbReference>
<dbReference type="PANTHER" id="PTHR37691:SF1">
    <property type="entry name" value="BLR3518 PROTEIN"/>
    <property type="match status" value="1"/>
</dbReference>
<feature type="signal peptide" evidence="1">
    <location>
        <begin position="1"/>
        <end position="24"/>
    </location>
</feature>
<keyword evidence="1" id="KW-0732">Signal</keyword>
<name>A0A550I330_9FLAO</name>
<dbReference type="RefSeq" id="WP_143410678.1">
    <property type="nucleotide sequence ID" value="NZ_VHSF01000002.1"/>
</dbReference>